<sequence>MNNFIYLTLKSCKMAKVLKFKEVSSDVEHRMKEFEKIRIQFKTQVKKAEAKNAAAGKEGKGLFKSISEFFADPPKKSAQSNVRK</sequence>
<accession>A0AAT9GYU3</accession>
<protein>
    <recommendedName>
        <fullName evidence="2">Histone H1-like protein Hc1</fullName>
    </recommendedName>
</protein>
<evidence type="ECO:0000313" key="1">
    <source>
        <dbReference type="EMBL" id="BFM42629.1"/>
    </source>
</evidence>
<reference evidence="1" key="1">
    <citation type="submission" date="2024-05" db="EMBL/GenBank/DDBJ databases">
        <title>Whole-Genome Sequence of CFS9, a Potential Fish Probiotic Isolated from the Body Surface of Silurus asotus.</title>
        <authorList>
            <person name="Kojima M."/>
            <person name="Tobioka K."/>
            <person name="Yokota K."/>
            <person name="Nakatani H."/>
            <person name="Hori K."/>
            <person name="Tamaru Y."/>
            <person name="Okazaki F."/>
        </authorList>
    </citation>
    <scope>NUCLEOTIDE SEQUENCE</scope>
    <source>
        <strain evidence="1">CFS9</strain>
    </source>
</reference>
<gene>
    <name evidence="1" type="ORF">CFS9_12700</name>
</gene>
<proteinExistence type="predicted"/>
<organism evidence="1">
    <name type="scientific">Flavobacterium sp. CFS9</name>
    <dbReference type="NCBI Taxonomy" id="3143118"/>
    <lineage>
        <taxon>Bacteria</taxon>
        <taxon>Pseudomonadati</taxon>
        <taxon>Bacteroidota</taxon>
        <taxon>Flavobacteriia</taxon>
        <taxon>Flavobacteriales</taxon>
        <taxon>Flavobacteriaceae</taxon>
        <taxon>Flavobacterium</taxon>
    </lineage>
</organism>
<name>A0AAT9GYU3_9FLAO</name>
<dbReference type="RefSeq" id="WP_369617764.1">
    <property type="nucleotide sequence ID" value="NZ_AP031573.1"/>
</dbReference>
<dbReference type="EMBL" id="AP031573">
    <property type="protein sequence ID" value="BFM42629.1"/>
    <property type="molecule type" value="Genomic_DNA"/>
</dbReference>
<evidence type="ECO:0008006" key="2">
    <source>
        <dbReference type="Google" id="ProtNLM"/>
    </source>
</evidence>
<dbReference type="AlphaFoldDB" id="A0AAT9GYU3"/>